<reference evidence="1" key="2">
    <citation type="submission" date="2020-09" db="EMBL/GenBank/DDBJ databases">
        <authorList>
            <person name="Sun Q."/>
            <person name="Kim S."/>
        </authorList>
    </citation>
    <scope>NUCLEOTIDE SEQUENCE</scope>
    <source>
        <strain evidence="1">KCTC 23310</strain>
    </source>
</reference>
<evidence type="ECO:0000313" key="1">
    <source>
        <dbReference type="EMBL" id="GHC55684.1"/>
    </source>
</evidence>
<gene>
    <name evidence="1" type="ORF">GCM10007315_18460</name>
</gene>
<evidence type="ECO:0000313" key="2">
    <source>
        <dbReference type="Proteomes" id="UP000638981"/>
    </source>
</evidence>
<organism evidence="1 2">
    <name type="scientific">Neogemmobacter tilapiae</name>
    <dbReference type="NCBI Taxonomy" id="875041"/>
    <lineage>
        <taxon>Bacteria</taxon>
        <taxon>Pseudomonadati</taxon>
        <taxon>Pseudomonadota</taxon>
        <taxon>Alphaproteobacteria</taxon>
        <taxon>Rhodobacterales</taxon>
        <taxon>Paracoccaceae</taxon>
        <taxon>Neogemmobacter</taxon>
    </lineage>
</organism>
<keyword evidence="2" id="KW-1185">Reference proteome</keyword>
<dbReference type="Proteomes" id="UP000638981">
    <property type="component" value="Unassembled WGS sequence"/>
</dbReference>
<proteinExistence type="predicted"/>
<comment type="caution">
    <text evidence="1">The sequence shown here is derived from an EMBL/GenBank/DDBJ whole genome shotgun (WGS) entry which is preliminary data.</text>
</comment>
<accession>A0A918TN94</accession>
<dbReference type="EMBL" id="BMYJ01000005">
    <property type="protein sequence ID" value="GHC55684.1"/>
    <property type="molecule type" value="Genomic_DNA"/>
</dbReference>
<reference evidence="1" key="1">
    <citation type="journal article" date="2014" name="Int. J. Syst. Evol. Microbiol.">
        <title>Complete genome sequence of Corynebacterium casei LMG S-19264T (=DSM 44701T), isolated from a smear-ripened cheese.</title>
        <authorList>
            <consortium name="US DOE Joint Genome Institute (JGI-PGF)"/>
            <person name="Walter F."/>
            <person name="Albersmeier A."/>
            <person name="Kalinowski J."/>
            <person name="Ruckert C."/>
        </authorList>
    </citation>
    <scope>NUCLEOTIDE SEQUENCE</scope>
    <source>
        <strain evidence="1">KCTC 23310</strain>
    </source>
</reference>
<name>A0A918TN94_9RHOB</name>
<sequence length="108" mass="12017">MVFLNKRRSVWRILESKNTRKSEWLPCNDLTGAPLLIVIEILEVDISSLTIGATLCLNAIPECNQIQVSICANNTSANGEPLRCPTTYANLAKVCHAVVARLIYIYIE</sequence>
<protein>
    <submittedName>
        <fullName evidence="1">Uncharacterized protein</fullName>
    </submittedName>
</protein>
<dbReference type="AlphaFoldDB" id="A0A918TN94"/>